<dbReference type="GO" id="GO:0010181">
    <property type="term" value="F:FMN binding"/>
    <property type="evidence" value="ECO:0007669"/>
    <property type="project" value="InterPro"/>
</dbReference>
<dbReference type="InterPro" id="IPR010089">
    <property type="entry name" value="Flavoprotein_WrbA-like"/>
</dbReference>
<dbReference type="OrthoDB" id="504689at2759"/>
<sequence>MAPKVYVIIYSLYGHIATMAKSVVEGLEAGGCEVVLCRAPELLSDEIREKMHAPPQDESIPICNVKDLPEADGFIFGIATRFGMSNAQMKSLWDSTGSLWQAGALAGKPAGIFVSTGTQGGGQETTALTWVTQLTHHGMIFVPLGYTTPLLFNMDEVHGGSPYGAGTFAGPDGSRQPTQLEKDVAKHQGTYFAGVVTALKNGKA</sequence>
<dbReference type="FunFam" id="3.40.50.360:FF:000001">
    <property type="entry name" value="NAD(P)H dehydrogenase (Quinone) FQR1-like"/>
    <property type="match status" value="1"/>
</dbReference>
<dbReference type="Proteomes" id="UP000664859">
    <property type="component" value="Unassembled WGS sequence"/>
</dbReference>
<dbReference type="GO" id="GO:0003955">
    <property type="term" value="F:NAD(P)H dehydrogenase (quinone) activity"/>
    <property type="evidence" value="ECO:0007669"/>
    <property type="project" value="InterPro"/>
</dbReference>
<comment type="caution">
    <text evidence="3">The sequence shown here is derived from an EMBL/GenBank/DDBJ whole genome shotgun (WGS) entry which is preliminary data.</text>
</comment>
<dbReference type="EMBL" id="JAFCMP010000547">
    <property type="protein sequence ID" value="KAG5175656.1"/>
    <property type="molecule type" value="Genomic_DNA"/>
</dbReference>
<evidence type="ECO:0000259" key="2">
    <source>
        <dbReference type="PROSITE" id="PS50902"/>
    </source>
</evidence>
<keyword evidence="3" id="KW-0966">Cell projection</keyword>
<dbReference type="InterPro" id="IPR008254">
    <property type="entry name" value="Flavodoxin/NO_synth"/>
</dbReference>
<feature type="domain" description="Flavodoxin-like" evidence="2">
    <location>
        <begin position="5"/>
        <end position="192"/>
    </location>
</feature>
<dbReference type="AlphaFoldDB" id="A0A835YJD4"/>
<dbReference type="GO" id="GO:0016020">
    <property type="term" value="C:membrane"/>
    <property type="evidence" value="ECO:0007669"/>
    <property type="project" value="TreeGrafter"/>
</dbReference>
<dbReference type="Pfam" id="PF03358">
    <property type="entry name" value="FMN_red"/>
    <property type="match status" value="1"/>
</dbReference>
<dbReference type="NCBIfam" id="NF002999">
    <property type="entry name" value="PRK03767.1"/>
    <property type="match status" value="1"/>
</dbReference>
<accession>A0A835YJD4</accession>
<dbReference type="PANTHER" id="PTHR30546">
    <property type="entry name" value="FLAVODOXIN-RELATED PROTEIN WRBA-RELATED"/>
    <property type="match status" value="1"/>
</dbReference>
<keyword evidence="4" id="KW-1185">Reference proteome</keyword>
<evidence type="ECO:0000313" key="3">
    <source>
        <dbReference type="EMBL" id="KAG5175656.1"/>
    </source>
</evidence>
<keyword evidence="3" id="KW-0969">Cilium</keyword>
<comment type="similarity">
    <text evidence="1">Belongs to the WrbA family.</text>
</comment>
<dbReference type="NCBIfam" id="TIGR01755">
    <property type="entry name" value="flav_wrbA"/>
    <property type="match status" value="1"/>
</dbReference>
<proteinExistence type="inferred from homology"/>
<reference evidence="3" key="1">
    <citation type="submission" date="2021-02" db="EMBL/GenBank/DDBJ databases">
        <title>First Annotated Genome of the Yellow-green Alga Tribonema minus.</title>
        <authorList>
            <person name="Mahan K.M."/>
        </authorList>
    </citation>
    <scope>NUCLEOTIDE SEQUENCE</scope>
    <source>
        <strain evidence="3">UTEX B ZZ1240</strain>
    </source>
</reference>
<dbReference type="PANTHER" id="PTHR30546:SF23">
    <property type="entry name" value="FLAVOPROTEIN-LIKE PROTEIN YCP4-RELATED"/>
    <property type="match status" value="1"/>
</dbReference>
<dbReference type="PROSITE" id="PS50902">
    <property type="entry name" value="FLAVODOXIN_LIKE"/>
    <property type="match status" value="1"/>
</dbReference>
<keyword evidence="3" id="KW-0282">Flagellum</keyword>
<evidence type="ECO:0000313" key="4">
    <source>
        <dbReference type="Proteomes" id="UP000664859"/>
    </source>
</evidence>
<gene>
    <name evidence="3" type="ORF">JKP88DRAFT_216609</name>
</gene>
<dbReference type="Gene3D" id="3.40.50.360">
    <property type="match status" value="1"/>
</dbReference>
<dbReference type="InterPro" id="IPR005025">
    <property type="entry name" value="FMN_Rdtase-like_dom"/>
</dbReference>
<dbReference type="InterPro" id="IPR029039">
    <property type="entry name" value="Flavoprotein-like_sf"/>
</dbReference>
<organism evidence="3 4">
    <name type="scientific">Tribonema minus</name>
    <dbReference type="NCBI Taxonomy" id="303371"/>
    <lineage>
        <taxon>Eukaryota</taxon>
        <taxon>Sar</taxon>
        <taxon>Stramenopiles</taxon>
        <taxon>Ochrophyta</taxon>
        <taxon>PX clade</taxon>
        <taxon>Xanthophyceae</taxon>
        <taxon>Tribonematales</taxon>
        <taxon>Tribonemataceae</taxon>
        <taxon>Tribonema</taxon>
    </lineage>
</organism>
<dbReference type="SUPFAM" id="SSF52218">
    <property type="entry name" value="Flavoproteins"/>
    <property type="match status" value="1"/>
</dbReference>
<protein>
    <submittedName>
        <fullName evidence="3">Flagellar associated protein</fullName>
    </submittedName>
</protein>
<evidence type="ECO:0000256" key="1">
    <source>
        <dbReference type="ARBA" id="ARBA00006961"/>
    </source>
</evidence>
<name>A0A835YJD4_9STRA</name>